<sequence>MKINKDTVVVGEKVILVPYLPEHVPTYHGWMLSEELRLLTASEPLTLEGEFDMQRMLVFDQKWLLDDDKLTFIVLARDETIPSRISSETPSSLPLIMGSGNVSPSDPRVSTLPMIGDVNMFLRGTIPQIEDHLAWTVPKDSDENEEAPFEAEVEIMIAEPTYRRRGCALEALRLMLHYATGAPEVYFGGKQLASHQPPIPPSSLKVPPAALLTRISESNTPSICLFEKLGFKITKRVEVFEEVEMRWFHKG</sequence>
<dbReference type="InterPro" id="IPR039135">
    <property type="entry name" value="NAT9-like"/>
</dbReference>
<comment type="similarity">
    <text evidence="1">Belongs to the acetyltransferase family. GNAT subfamily.</text>
</comment>
<reference evidence="5" key="1">
    <citation type="submission" date="2020-11" db="EMBL/GenBank/DDBJ databases">
        <authorList>
            <consortium name="DOE Joint Genome Institute"/>
            <person name="Ahrendt S."/>
            <person name="Riley R."/>
            <person name="Andreopoulos W."/>
            <person name="Labutti K."/>
            <person name="Pangilinan J."/>
            <person name="Ruiz-Duenas F.J."/>
            <person name="Barrasa J.M."/>
            <person name="Sanchez-Garcia M."/>
            <person name="Camarero S."/>
            <person name="Miyauchi S."/>
            <person name="Serrano A."/>
            <person name="Linde D."/>
            <person name="Babiker R."/>
            <person name="Drula E."/>
            <person name="Ayuso-Fernandez I."/>
            <person name="Pacheco R."/>
            <person name="Padilla G."/>
            <person name="Ferreira P."/>
            <person name="Barriuso J."/>
            <person name="Kellner H."/>
            <person name="Castanera R."/>
            <person name="Alfaro M."/>
            <person name="Ramirez L."/>
            <person name="Pisabarro A.G."/>
            <person name="Kuo A."/>
            <person name="Tritt A."/>
            <person name="Lipzen A."/>
            <person name="He G."/>
            <person name="Yan M."/>
            <person name="Ng V."/>
            <person name="Cullen D."/>
            <person name="Martin F."/>
            <person name="Rosso M.-N."/>
            <person name="Henrissat B."/>
            <person name="Hibbett D."/>
            <person name="Martinez A.T."/>
            <person name="Grigoriev I.V."/>
        </authorList>
    </citation>
    <scope>NUCLEOTIDE SEQUENCE</scope>
    <source>
        <strain evidence="5">CBS 247.69</strain>
    </source>
</reference>
<dbReference type="PANTHER" id="PTHR13256">
    <property type="entry name" value="N-ACETYLTRANSFERASE 9"/>
    <property type="match status" value="1"/>
</dbReference>
<dbReference type="PANTHER" id="PTHR13256:SF16">
    <property type="entry name" value="ALPHA_BETA-TUBULIN-N-ACETYLTRANSFERASE 9"/>
    <property type="match status" value="1"/>
</dbReference>
<dbReference type="Gene3D" id="3.40.630.30">
    <property type="match status" value="1"/>
</dbReference>
<evidence type="ECO:0000256" key="1">
    <source>
        <dbReference type="ARBA" id="ARBA00009342"/>
    </source>
</evidence>
<keyword evidence="3" id="KW-0012">Acyltransferase</keyword>
<keyword evidence="6" id="KW-1185">Reference proteome</keyword>
<gene>
    <name evidence="5" type="ORF">BDZ94DRAFT_1289658</name>
</gene>
<dbReference type="Proteomes" id="UP000807353">
    <property type="component" value="Unassembled WGS sequence"/>
</dbReference>
<feature type="domain" description="N-acetyltransferase" evidence="4">
    <location>
        <begin position="143"/>
        <end position="232"/>
    </location>
</feature>
<evidence type="ECO:0000256" key="2">
    <source>
        <dbReference type="ARBA" id="ARBA00022679"/>
    </source>
</evidence>
<keyword evidence="2" id="KW-0808">Transferase</keyword>
<evidence type="ECO:0000259" key="4">
    <source>
        <dbReference type="Pfam" id="PF13302"/>
    </source>
</evidence>
<comment type="caution">
    <text evidence="5">The sequence shown here is derived from an EMBL/GenBank/DDBJ whole genome shotgun (WGS) entry which is preliminary data.</text>
</comment>
<evidence type="ECO:0000256" key="3">
    <source>
        <dbReference type="ARBA" id="ARBA00023315"/>
    </source>
</evidence>
<dbReference type="SUPFAM" id="SSF55729">
    <property type="entry name" value="Acyl-CoA N-acyltransferases (Nat)"/>
    <property type="match status" value="1"/>
</dbReference>
<dbReference type="EMBL" id="MU150259">
    <property type="protein sequence ID" value="KAF9463751.1"/>
    <property type="molecule type" value="Genomic_DNA"/>
</dbReference>
<organism evidence="5 6">
    <name type="scientific">Collybia nuda</name>
    <dbReference type="NCBI Taxonomy" id="64659"/>
    <lineage>
        <taxon>Eukaryota</taxon>
        <taxon>Fungi</taxon>
        <taxon>Dikarya</taxon>
        <taxon>Basidiomycota</taxon>
        <taxon>Agaricomycotina</taxon>
        <taxon>Agaricomycetes</taxon>
        <taxon>Agaricomycetidae</taxon>
        <taxon>Agaricales</taxon>
        <taxon>Tricholomatineae</taxon>
        <taxon>Clitocybaceae</taxon>
        <taxon>Collybia</taxon>
    </lineage>
</organism>
<dbReference type="Pfam" id="PF13302">
    <property type="entry name" value="Acetyltransf_3"/>
    <property type="match status" value="1"/>
</dbReference>
<proteinExistence type="inferred from homology"/>
<dbReference type="OrthoDB" id="5043642at2759"/>
<name>A0A9P5Y8L9_9AGAR</name>
<evidence type="ECO:0000313" key="5">
    <source>
        <dbReference type="EMBL" id="KAF9463751.1"/>
    </source>
</evidence>
<dbReference type="InterPro" id="IPR016181">
    <property type="entry name" value="Acyl_CoA_acyltransferase"/>
</dbReference>
<dbReference type="InterPro" id="IPR000182">
    <property type="entry name" value="GNAT_dom"/>
</dbReference>
<evidence type="ECO:0000313" key="6">
    <source>
        <dbReference type="Proteomes" id="UP000807353"/>
    </source>
</evidence>
<dbReference type="AlphaFoldDB" id="A0A9P5Y8L9"/>
<accession>A0A9P5Y8L9</accession>
<protein>
    <submittedName>
        <fullName evidence="5">GNAT domain-containing protein</fullName>
    </submittedName>
</protein>
<dbReference type="GO" id="GO:0008080">
    <property type="term" value="F:N-acetyltransferase activity"/>
    <property type="evidence" value="ECO:0007669"/>
    <property type="project" value="InterPro"/>
</dbReference>